<organism evidence="1 2">
    <name type="scientific">Abeliophyllum distichum</name>
    <dbReference type="NCBI Taxonomy" id="126358"/>
    <lineage>
        <taxon>Eukaryota</taxon>
        <taxon>Viridiplantae</taxon>
        <taxon>Streptophyta</taxon>
        <taxon>Embryophyta</taxon>
        <taxon>Tracheophyta</taxon>
        <taxon>Spermatophyta</taxon>
        <taxon>Magnoliopsida</taxon>
        <taxon>eudicotyledons</taxon>
        <taxon>Gunneridae</taxon>
        <taxon>Pentapetalae</taxon>
        <taxon>asterids</taxon>
        <taxon>lamiids</taxon>
        <taxon>Lamiales</taxon>
        <taxon>Oleaceae</taxon>
        <taxon>Forsythieae</taxon>
        <taxon>Abeliophyllum</taxon>
    </lineage>
</organism>
<keyword evidence="2" id="KW-1185">Reference proteome</keyword>
<comment type="caution">
    <text evidence="1">The sequence shown here is derived from an EMBL/GenBank/DDBJ whole genome shotgun (WGS) entry which is preliminary data.</text>
</comment>
<dbReference type="Proteomes" id="UP001604336">
    <property type="component" value="Unassembled WGS sequence"/>
</dbReference>
<evidence type="ECO:0000313" key="2">
    <source>
        <dbReference type="Proteomes" id="UP001604336"/>
    </source>
</evidence>
<gene>
    <name evidence="1" type="ORF">Adt_37306</name>
</gene>
<evidence type="ECO:0000313" key="1">
    <source>
        <dbReference type="EMBL" id="KAL2476570.1"/>
    </source>
</evidence>
<dbReference type="AlphaFoldDB" id="A0ABD1QK18"/>
<proteinExistence type="predicted"/>
<sequence>MLESHRYNVQKFGTLHAIYPIFNHQKEVGRETASYTDNDGVERKKLEFDLKSWIPHCYSTLASSPQSPNSCASAADDLLLDELTVSAPASRRRIRRHLSPLPLWSEVANYG</sequence>
<reference evidence="2" key="1">
    <citation type="submission" date="2024-07" db="EMBL/GenBank/DDBJ databases">
        <title>Two chromosome-level genome assemblies of Korean endemic species Abeliophyllum distichum and Forsythia ovata (Oleaceae).</title>
        <authorList>
            <person name="Jang H."/>
        </authorList>
    </citation>
    <scope>NUCLEOTIDE SEQUENCE [LARGE SCALE GENOMIC DNA]</scope>
</reference>
<accession>A0ABD1QK18</accession>
<dbReference type="EMBL" id="JBFOLK010000011">
    <property type="protein sequence ID" value="KAL2476570.1"/>
    <property type="molecule type" value="Genomic_DNA"/>
</dbReference>
<name>A0ABD1QK18_9LAMI</name>
<protein>
    <submittedName>
        <fullName evidence="1">Uncharacterized protein</fullName>
    </submittedName>
</protein>